<sequence>MILAIWLLFVAFSGEALPGCFAVQVFRDGGASSSLLVCSLFADPAAGWVFGRCEIQSGLEADAALVGPHRVIFSQGFIPVDLLFSFGILCAALSREARGNHCVC</sequence>
<evidence type="ECO:0000313" key="1">
    <source>
        <dbReference type="EMBL" id="KON31505.1"/>
    </source>
</evidence>
<proteinExistence type="predicted"/>
<dbReference type="Proteomes" id="UP000037210">
    <property type="component" value="Unassembled WGS sequence"/>
</dbReference>
<comment type="caution">
    <text evidence="1">The sequence shown here is derived from an EMBL/GenBank/DDBJ whole genome shotgun (WGS) entry which is preliminary data.</text>
</comment>
<dbReference type="AlphaFoldDB" id="A0A0M0BT37"/>
<evidence type="ECO:0000313" key="2">
    <source>
        <dbReference type="Proteomes" id="UP000037210"/>
    </source>
</evidence>
<dbReference type="EMBL" id="LFWZ01000003">
    <property type="protein sequence ID" value="KON31505.1"/>
    <property type="molecule type" value="Genomic_DNA"/>
</dbReference>
<gene>
    <name evidence="1" type="ORF">AC482_00505</name>
</gene>
<reference evidence="1 2" key="1">
    <citation type="submission" date="2015-06" db="EMBL/GenBank/DDBJ databases">
        <title>New insights into the roles of widespread benthic archaea in carbon and nitrogen cycling.</title>
        <authorList>
            <person name="Lazar C.S."/>
            <person name="Baker B.J."/>
            <person name="Seitz K.W."/>
            <person name="Hyde A.S."/>
            <person name="Dick G.J."/>
            <person name="Hinrichs K.-U."/>
            <person name="Teske A.P."/>
        </authorList>
    </citation>
    <scope>NUCLEOTIDE SEQUENCE [LARGE SCALE GENOMIC DNA]</scope>
    <source>
        <strain evidence="1">DG-45</strain>
    </source>
</reference>
<protein>
    <submittedName>
        <fullName evidence="1">Uncharacterized protein</fullName>
    </submittedName>
</protein>
<name>A0A0M0BT37_9ARCH</name>
<organism evidence="1 2">
    <name type="scientific">miscellaneous Crenarchaeota group-15 archaeon DG-45</name>
    <dbReference type="NCBI Taxonomy" id="1685127"/>
    <lineage>
        <taxon>Archaea</taxon>
        <taxon>Candidatus Bathyarchaeota</taxon>
        <taxon>MCG-15</taxon>
    </lineage>
</organism>
<accession>A0A0M0BT37</accession>